<protein>
    <submittedName>
        <fullName evidence="1">STM4014 family protein</fullName>
    </submittedName>
</protein>
<dbReference type="PANTHER" id="PTHR21621">
    <property type="entry name" value="RIBOSOMAL PROTEIN S6 MODIFICATION PROTEIN"/>
    <property type="match status" value="1"/>
</dbReference>
<organism evidence="1 2">
    <name type="scientific">Luteolibacter soli</name>
    <dbReference type="NCBI Taxonomy" id="3135280"/>
    <lineage>
        <taxon>Bacteria</taxon>
        <taxon>Pseudomonadati</taxon>
        <taxon>Verrucomicrobiota</taxon>
        <taxon>Verrucomicrobiia</taxon>
        <taxon>Verrucomicrobiales</taxon>
        <taxon>Verrucomicrobiaceae</taxon>
        <taxon>Luteolibacter</taxon>
    </lineage>
</organism>
<reference evidence="1 2" key="1">
    <citation type="submission" date="2024-04" db="EMBL/GenBank/DDBJ databases">
        <title>Luteolibacter sp. isolated from soil.</title>
        <authorList>
            <person name="An J."/>
        </authorList>
    </citation>
    <scope>NUCLEOTIDE SEQUENCE [LARGE SCALE GENOMIC DNA]</scope>
    <source>
        <strain evidence="1 2">Y139</strain>
    </source>
</reference>
<accession>A0ABU9B0S0</accession>
<dbReference type="Gene3D" id="3.30.470.20">
    <property type="entry name" value="ATP-grasp fold, B domain"/>
    <property type="match status" value="1"/>
</dbReference>
<evidence type="ECO:0000313" key="1">
    <source>
        <dbReference type="EMBL" id="MEK7953623.1"/>
    </source>
</evidence>
<dbReference type="Proteomes" id="UP001371305">
    <property type="component" value="Unassembled WGS sequence"/>
</dbReference>
<proteinExistence type="predicted"/>
<dbReference type="SUPFAM" id="SSF56059">
    <property type="entry name" value="Glutathione synthetase ATP-binding domain-like"/>
    <property type="match status" value="1"/>
</dbReference>
<dbReference type="InterPro" id="IPR026838">
    <property type="entry name" value="YheC/D"/>
</dbReference>
<keyword evidence="2" id="KW-1185">Reference proteome</keyword>
<dbReference type="NCBIfam" id="NF038074">
    <property type="entry name" value="fam_STM4014"/>
    <property type="match status" value="1"/>
</dbReference>
<dbReference type="RefSeq" id="WP_341407388.1">
    <property type="nucleotide sequence ID" value="NZ_JBBUKT010000012.1"/>
</dbReference>
<gene>
    <name evidence="1" type="ORF">WKV53_24115</name>
</gene>
<dbReference type="Pfam" id="PF14398">
    <property type="entry name" value="ATPgrasp_YheCD"/>
    <property type="match status" value="1"/>
</dbReference>
<dbReference type="PANTHER" id="PTHR21621:SF0">
    <property type="entry name" value="BETA-CITRYLGLUTAMATE SYNTHASE B-RELATED"/>
    <property type="match status" value="1"/>
</dbReference>
<sequence>MTRFALLGQPGTRRTAGFLAACASRGLPEPRVIPWEEALAPDFDPAARLSGVDALRIETPADCPAAERVLLTRGHDTRQAESHHPTLAPEDCAALPDDDGQLRHQRQWYLGFRAVLDDIDAWCRRTGVRPMNAPGEIAVLFDKLATREVLEAADVSMPPSGGLCHGFDHLVAIMDRGHDRVFLKPCHGSSASGVMAIARNKRGDWRAVTTAQPDGNVIRNLKRPREIRQLDELRSTVDAVGRQRALVERWFPKATLGGRAFDLRVVVVAGMAAHVVVRTSRGPITNLHLDNRRGDLKATWQAVGEPAWRRGLQLAESAALCFPGCHYVGVDVMIGVRGQGEVIAEINAFGDLLHHERWRGKNPWELEVDLWRW</sequence>
<dbReference type="InterPro" id="IPR047778">
    <property type="entry name" value="STM4014-like"/>
</dbReference>
<name>A0ABU9B0S0_9BACT</name>
<dbReference type="EMBL" id="JBBUKT010000012">
    <property type="protein sequence ID" value="MEK7953623.1"/>
    <property type="molecule type" value="Genomic_DNA"/>
</dbReference>
<comment type="caution">
    <text evidence="1">The sequence shown here is derived from an EMBL/GenBank/DDBJ whole genome shotgun (WGS) entry which is preliminary data.</text>
</comment>
<evidence type="ECO:0000313" key="2">
    <source>
        <dbReference type="Proteomes" id="UP001371305"/>
    </source>
</evidence>